<keyword evidence="2" id="KW-0732">Signal</keyword>
<evidence type="ECO:0000313" key="4">
    <source>
        <dbReference type="Proteomes" id="UP000218327"/>
    </source>
</evidence>
<proteinExistence type="predicted"/>
<accession>A0A2A5B396</accession>
<feature type="signal peptide" evidence="2">
    <location>
        <begin position="1"/>
        <end position="35"/>
    </location>
</feature>
<evidence type="ECO:0008006" key="5">
    <source>
        <dbReference type="Google" id="ProtNLM"/>
    </source>
</evidence>
<name>A0A2A5B396_9GAMM</name>
<gene>
    <name evidence="3" type="ORF">COA96_07025</name>
</gene>
<protein>
    <recommendedName>
        <fullName evidence="5">Cytochrome c domain-containing protein</fullName>
    </recommendedName>
</protein>
<sequence length="453" mass="51250">MIRITRRINVRSFAIFTKSLLLTIGVLGFSATSLAQGGANSAHSEVTWAGEVFAIFQAKCQECHRPNSIAPMSLLTYDEAKIFAPVIRYRVENRVMPPWHINPDVGIQEFTNDRGLSVAQRQTIIDWVDQGAPQGDMSEAPEALEFNDALIWRLEKQMGSAPDLIVESESYDLAATTQDKWFRPTTPTGLTEERWVKAIEIRPKNPESRRVIHHSLAFLVQEEDSTAGLPEDLDIPFGPSLFMEWAVGKAGQIFRPDTGKLMMPGSQITWEMHLHANGTRVPNAQVELAVWFHDEPPEHRTILSMFDAQGPNSLDIPPHEIAVTQGTFVLSAPARIENFQPHMHMRGKAMSMEAVYPSGDREVLSFVDNFQWNWQINYVFDEDAAPLLPKGTMIITTAWHDNTESNPYNPDPNQWVGWGDRTVDEMAHNWVDVTYLGQEEFERMVAERNANAR</sequence>
<comment type="caution">
    <text evidence="3">The sequence shown here is derived from an EMBL/GenBank/DDBJ whole genome shotgun (WGS) entry which is preliminary data.</text>
</comment>
<keyword evidence="1" id="KW-1015">Disulfide bond</keyword>
<dbReference type="InterPro" id="IPR014784">
    <property type="entry name" value="Cu2_ascorb_mOase-like_C"/>
</dbReference>
<feature type="chain" id="PRO_5013309062" description="Cytochrome c domain-containing protein" evidence="2">
    <location>
        <begin position="36"/>
        <end position="453"/>
    </location>
</feature>
<dbReference type="AlphaFoldDB" id="A0A2A5B396"/>
<evidence type="ECO:0000256" key="1">
    <source>
        <dbReference type="ARBA" id="ARBA00023157"/>
    </source>
</evidence>
<dbReference type="EMBL" id="NVVJ01000016">
    <property type="protein sequence ID" value="PCJ25568.1"/>
    <property type="molecule type" value="Genomic_DNA"/>
</dbReference>
<dbReference type="GO" id="GO:0016715">
    <property type="term" value="F:oxidoreductase activity, acting on paired donors, with incorporation or reduction of molecular oxygen, reduced ascorbate as one donor, and incorporation of one atom of oxygen"/>
    <property type="evidence" value="ECO:0007669"/>
    <property type="project" value="InterPro"/>
</dbReference>
<dbReference type="Proteomes" id="UP000218327">
    <property type="component" value="Unassembled WGS sequence"/>
</dbReference>
<organism evidence="3 4">
    <name type="scientific">SAR86 cluster bacterium</name>
    <dbReference type="NCBI Taxonomy" id="2030880"/>
    <lineage>
        <taxon>Bacteria</taxon>
        <taxon>Pseudomonadati</taxon>
        <taxon>Pseudomonadota</taxon>
        <taxon>Gammaproteobacteria</taxon>
        <taxon>SAR86 cluster</taxon>
    </lineage>
</organism>
<dbReference type="SUPFAM" id="SSF49742">
    <property type="entry name" value="PHM/PNGase F"/>
    <property type="match status" value="2"/>
</dbReference>
<reference evidence="4" key="1">
    <citation type="submission" date="2017-08" db="EMBL/GenBank/DDBJ databases">
        <title>A dynamic microbial community with high functional redundancy inhabits the cold, oxic subseafloor aquifer.</title>
        <authorList>
            <person name="Tully B.J."/>
            <person name="Wheat C.G."/>
            <person name="Glazer B.T."/>
            <person name="Huber J.A."/>
        </authorList>
    </citation>
    <scope>NUCLEOTIDE SEQUENCE [LARGE SCALE GENOMIC DNA]</scope>
</reference>
<evidence type="ECO:0000313" key="3">
    <source>
        <dbReference type="EMBL" id="PCJ25568.1"/>
    </source>
</evidence>
<dbReference type="Gene3D" id="2.60.120.230">
    <property type="match status" value="1"/>
</dbReference>
<evidence type="ECO:0000256" key="2">
    <source>
        <dbReference type="SAM" id="SignalP"/>
    </source>
</evidence>
<dbReference type="InterPro" id="IPR008977">
    <property type="entry name" value="PHM/PNGase_F_dom_sf"/>
</dbReference>